<feature type="region of interest" description="Disordered" evidence="1">
    <location>
        <begin position="297"/>
        <end position="326"/>
    </location>
</feature>
<evidence type="ECO:0000313" key="3">
    <source>
        <dbReference type="Proteomes" id="UP000391834"/>
    </source>
</evidence>
<dbReference type="PROSITE" id="PS51257">
    <property type="entry name" value="PROKAR_LIPOPROTEIN"/>
    <property type="match status" value="1"/>
</dbReference>
<dbReference type="EMBL" id="BLAX01000001">
    <property type="protein sequence ID" value="GET31208.1"/>
    <property type="molecule type" value="Genomic_DNA"/>
</dbReference>
<dbReference type="Proteomes" id="UP000391834">
    <property type="component" value="Unassembled WGS sequence"/>
</dbReference>
<accession>A0A5M4AU43</accession>
<organism evidence="2 3">
    <name type="scientific">Prolixibacter bellariivorans</name>
    <dbReference type="NCBI Taxonomy" id="314319"/>
    <lineage>
        <taxon>Bacteria</taxon>
        <taxon>Pseudomonadati</taxon>
        <taxon>Bacteroidota</taxon>
        <taxon>Bacteroidia</taxon>
        <taxon>Marinilabiliales</taxon>
        <taxon>Prolixibacteraceae</taxon>
        <taxon>Prolixibacter</taxon>
    </lineage>
</organism>
<reference evidence="2 3" key="1">
    <citation type="submission" date="2019-10" db="EMBL/GenBank/DDBJ databases">
        <title>Prolixibacter strains distinguished by the presence of nitrate reductase genes were adept at nitrate-dependent anaerobic corrosion of metallic iron and carbon steel.</title>
        <authorList>
            <person name="Iino T."/>
            <person name="Shono N."/>
            <person name="Ito K."/>
            <person name="Nakamura R."/>
            <person name="Sueoka K."/>
            <person name="Harayama S."/>
            <person name="Ohkuma M."/>
        </authorList>
    </citation>
    <scope>NUCLEOTIDE SEQUENCE [LARGE SCALE GENOMIC DNA]</scope>
    <source>
        <strain evidence="2 3">JCM 13498</strain>
    </source>
</reference>
<protein>
    <recommendedName>
        <fullName evidence="4">DUF4382 domain-containing protein</fullName>
    </recommendedName>
</protein>
<proteinExistence type="predicted"/>
<keyword evidence="3" id="KW-1185">Reference proteome</keyword>
<comment type="caution">
    <text evidence="2">The sequence shown here is derived from an EMBL/GenBank/DDBJ whole genome shotgun (WGS) entry which is preliminary data.</text>
</comment>
<evidence type="ECO:0000256" key="1">
    <source>
        <dbReference type="SAM" id="MobiDB-lite"/>
    </source>
</evidence>
<name>A0A5M4AU43_9BACT</name>
<evidence type="ECO:0008006" key="4">
    <source>
        <dbReference type="Google" id="ProtNLM"/>
    </source>
</evidence>
<dbReference type="AlphaFoldDB" id="A0A5M4AU43"/>
<sequence>MGREGNLKNYIMKNLLNLLLGVTFLLGMASCNKTDSNATDTLPQGENTVLSIQGVTSTTQVKSASIASIPTISLSITGKDGSTIGTATLTQAKIAVKEIQFSMPDSEIDNEAKKEQEDEVEFKGPFIVDLITDSVTPELKPVALIPGTYTGIKLKLDKIEGNETNEDDGSALATEKDSIYQHSIYLEGTYTGTIQQVQYQNIPFTVKYDMDKEINFNTAGTKGFKVALDSMNNVIVAFNLDDWFNFSNRETNPDQVDFSDLTVQTDANGDPFIVIEKTEEQSDVNAAVQEVIEHNLEMSTRYGKDEDHDGQLGNKEDDETSNDNGE</sequence>
<evidence type="ECO:0000313" key="2">
    <source>
        <dbReference type="EMBL" id="GET31208.1"/>
    </source>
</evidence>
<gene>
    <name evidence="2" type="ORF">PbJCM13498_00710</name>
</gene>
<feature type="compositionally biased region" description="Acidic residues" evidence="1">
    <location>
        <begin position="316"/>
        <end position="326"/>
    </location>
</feature>
<feature type="compositionally biased region" description="Basic and acidic residues" evidence="1">
    <location>
        <begin position="297"/>
        <end position="310"/>
    </location>
</feature>